<sequence length="334" mass="38023">MQLKCNFPPCVSFHSSYHFDHKLIQSLEAPSLRVPDKLLHLHSTYPPFYSYDVCETNFFSDGQCKYLVQTECSYYNSSLLDSTNYCMCTSGRFLMAGSLWAGITHGSLLGEGQSATINSSCEANRNEGLLTDETATHVPFVKRLFPVWSTIEKMEVFKKVPQRPHFGPLEEKLRGLREGMALCLMVSFANVVESIRESSIEDSDESFEEMDNILSLLKDNGFDVDNLQACLKKLIWTKSEYAKHLEEKDVLQEQKLLKGTCCSRVNSLLAKKMEAVVELEEKLGHLRREVQQLAEEKERGDEELSELETAESMVNKACYDIEKQFRDALAEHLG</sequence>
<keyword evidence="1" id="KW-0813">Transport</keyword>
<organism evidence="4">
    <name type="scientific">Arundo donax</name>
    <name type="common">Giant reed</name>
    <name type="synonym">Donax arundinaceus</name>
    <dbReference type="NCBI Taxonomy" id="35708"/>
    <lineage>
        <taxon>Eukaryota</taxon>
        <taxon>Viridiplantae</taxon>
        <taxon>Streptophyta</taxon>
        <taxon>Embryophyta</taxon>
        <taxon>Tracheophyta</taxon>
        <taxon>Spermatophyta</taxon>
        <taxon>Magnoliopsida</taxon>
        <taxon>Liliopsida</taxon>
        <taxon>Poales</taxon>
        <taxon>Poaceae</taxon>
        <taxon>PACMAD clade</taxon>
        <taxon>Arundinoideae</taxon>
        <taxon>Arundineae</taxon>
        <taxon>Arundo</taxon>
    </lineage>
</organism>
<evidence type="ECO:0000256" key="3">
    <source>
        <dbReference type="SAM" id="Coils"/>
    </source>
</evidence>
<reference evidence="4" key="1">
    <citation type="submission" date="2014-09" db="EMBL/GenBank/DDBJ databases">
        <authorList>
            <person name="Magalhaes I.L.F."/>
            <person name="Oliveira U."/>
            <person name="Santos F.R."/>
            <person name="Vidigal T.H.D.A."/>
            <person name="Brescovit A.D."/>
            <person name="Santos A.J."/>
        </authorList>
    </citation>
    <scope>NUCLEOTIDE SEQUENCE</scope>
    <source>
        <tissue evidence="4">Shoot tissue taken approximately 20 cm above the soil surface</tissue>
    </source>
</reference>
<keyword evidence="2" id="KW-0341">Growth regulation</keyword>
<dbReference type="Pfam" id="PF05266">
    <property type="entry name" value="DUF724"/>
    <property type="match status" value="1"/>
</dbReference>
<evidence type="ECO:0000256" key="2">
    <source>
        <dbReference type="ARBA" id="ARBA00022604"/>
    </source>
</evidence>
<dbReference type="EMBL" id="GBRH01221126">
    <property type="protein sequence ID" value="JAD76769.1"/>
    <property type="molecule type" value="Transcribed_RNA"/>
</dbReference>
<accession>A0A0A9CKF0</accession>
<dbReference type="AlphaFoldDB" id="A0A0A9CKF0"/>
<name>A0A0A9CKF0_ARUDO</name>
<evidence type="ECO:0000256" key="1">
    <source>
        <dbReference type="ARBA" id="ARBA00022448"/>
    </source>
</evidence>
<keyword evidence="3" id="KW-0175">Coiled coil</keyword>
<proteinExistence type="predicted"/>
<protein>
    <submittedName>
        <fullName evidence="4">Uncharacterized protein</fullName>
    </submittedName>
</protein>
<feature type="coiled-coil region" evidence="3">
    <location>
        <begin position="269"/>
        <end position="310"/>
    </location>
</feature>
<evidence type="ECO:0000313" key="4">
    <source>
        <dbReference type="EMBL" id="JAD76769.1"/>
    </source>
</evidence>
<dbReference type="InterPro" id="IPR007930">
    <property type="entry name" value="DUF724"/>
</dbReference>
<reference evidence="4" key="2">
    <citation type="journal article" date="2015" name="Data Brief">
        <title>Shoot transcriptome of the giant reed, Arundo donax.</title>
        <authorList>
            <person name="Barrero R.A."/>
            <person name="Guerrero F.D."/>
            <person name="Moolhuijzen P."/>
            <person name="Goolsby J.A."/>
            <person name="Tidwell J."/>
            <person name="Bellgard S.E."/>
            <person name="Bellgard M.I."/>
        </authorList>
    </citation>
    <scope>NUCLEOTIDE SEQUENCE</scope>
    <source>
        <tissue evidence="4">Shoot tissue taken approximately 20 cm above the soil surface</tissue>
    </source>
</reference>